<feature type="transmembrane region" description="Helical" evidence="1">
    <location>
        <begin position="7"/>
        <end position="25"/>
    </location>
</feature>
<organism evidence="2 3">
    <name type="scientific">Mucilaginibacter limnophilus</name>
    <dbReference type="NCBI Taxonomy" id="1932778"/>
    <lineage>
        <taxon>Bacteria</taxon>
        <taxon>Pseudomonadati</taxon>
        <taxon>Bacteroidota</taxon>
        <taxon>Sphingobacteriia</taxon>
        <taxon>Sphingobacteriales</taxon>
        <taxon>Sphingobacteriaceae</taxon>
        <taxon>Mucilaginibacter</taxon>
    </lineage>
</organism>
<proteinExistence type="predicted"/>
<dbReference type="AlphaFoldDB" id="A0A437MUP9"/>
<evidence type="ECO:0000256" key="1">
    <source>
        <dbReference type="SAM" id="Phobius"/>
    </source>
</evidence>
<keyword evidence="1" id="KW-1133">Transmembrane helix</keyword>
<name>A0A437MUP9_9SPHI</name>
<dbReference type="InterPro" id="IPR019587">
    <property type="entry name" value="Polyketide_cyclase/dehydratase"/>
</dbReference>
<comment type="caution">
    <text evidence="2">The sequence shown here is derived from an EMBL/GenBank/DDBJ whole genome shotgun (WGS) entry which is preliminary data.</text>
</comment>
<dbReference type="Pfam" id="PF10604">
    <property type="entry name" value="Polyketide_cyc2"/>
    <property type="match status" value="1"/>
</dbReference>
<accession>A0A437MUP9</accession>
<evidence type="ECO:0000313" key="3">
    <source>
        <dbReference type="Proteomes" id="UP000282759"/>
    </source>
</evidence>
<dbReference type="CDD" id="cd07818">
    <property type="entry name" value="SRPBCC_1"/>
    <property type="match status" value="1"/>
</dbReference>
<dbReference type="RefSeq" id="WP_127703779.1">
    <property type="nucleotide sequence ID" value="NZ_SACK01000002.1"/>
</dbReference>
<evidence type="ECO:0000313" key="2">
    <source>
        <dbReference type="EMBL" id="RVU01404.1"/>
    </source>
</evidence>
<dbReference type="Proteomes" id="UP000282759">
    <property type="component" value="Unassembled WGS sequence"/>
</dbReference>
<dbReference type="OrthoDB" id="9807923at2"/>
<keyword evidence="1" id="KW-0812">Transmembrane</keyword>
<reference evidence="2 3" key="1">
    <citation type="submission" date="2019-01" db="EMBL/GenBank/DDBJ databases">
        <authorList>
            <person name="Chen W.-M."/>
        </authorList>
    </citation>
    <scope>NUCLEOTIDE SEQUENCE [LARGE SCALE GENOMIC DNA]</scope>
    <source>
        <strain evidence="2 3">YBJ-36</strain>
    </source>
</reference>
<dbReference type="SUPFAM" id="SSF55961">
    <property type="entry name" value="Bet v1-like"/>
    <property type="match status" value="1"/>
</dbReference>
<sequence length="180" mass="20521">MKILKRILIVIVAFVALILIVALFVKGEFDIQRSVVINKPKNEVYDYIKYLKNQNEYSKWAKMDPNMKTEFRGTDGTVGFVSAWESQADSVGKGEQEIKGIEPGKRIDYEIRFIKPFAAVAPAYMALDSTGVSQTKVTWNFHEKMPYPMNIMCLFMDIEKMIGADLQTGLNNLKAILEKQ</sequence>
<dbReference type="Gene3D" id="3.30.530.20">
    <property type="match status" value="1"/>
</dbReference>
<protein>
    <submittedName>
        <fullName evidence="2">Polyketide cyclase</fullName>
    </submittedName>
</protein>
<keyword evidence="1" id="KW-0472">Membrane</keyword>
<gene>
    <name evidence="2" type="ORF">EOD41_05425</name>
</gene>
<keyword evidence="3" id="KW-1185">Reference proteome</keyword>
<dbReference type="EMBL" id="SACK01000002">
    <property type="protein sequence ID" value="RVU01404.1"/>
    <property type="molecule type" value="Genomic_DNA"/>
</dbReference>
<dbReference type="InterPro" id="IPR023393">
    <property type="entry name" value="START-like_dom_sf"/>
</dbReference>